<feature type="chain" id="PRO_5002044462" description="Secreted protein" evidence="1">
    <location>
        <begin position="21"/>
        <end position="129"/>
    </location>
</feature>
<protein>
    <recommendedName>
        <fullName evidence="3">Secreted protein</fullName>
    </recommendedName>
</protein>
<name>A0A0A9CH34_ARUDO</name>
<accession>A0A0A9CH34</accession>
<feature type="signal peptide" evidence="1">
    <location>
        <begin position="1"/>
        <end position="20"/>
    </location>
</feature>
<reference evidence="2" key="2">
    <citation type="journal article" date="2015" name="Data Brief">
        <title>Shoot transcriptome of the giant reed, Arundo donax.</title>
        <authorList>
            <person name="Barrero R.A."/>
            <person name="Guerrero F.D."/>
            <person name="Moolhuijzen P."/>
            <person name="Goolsby J.A."/>
            <person name="Tidwell J."/>
            <person name="Bellgard S.E."/>
            <person name="Bellgard M.I."/>
        </authorList>
    </citation>
    <scope>NUCLEOTIDE SEQUENCE</scope>
    <source>
        <tissue evidence="2">Shoot tissue taken approximately 20 cm above the soil surface</tissue>
    </source>
</reference>
<evidence type="ECO:0008006" key="3">
    <source>
        <dbReference type="Google" id="ProtNLM"/>
    </source>
</evidence>
<dbReference type="AlphaFoldDB" id="A0A0A9CH34"/>
<sequence length="129" mass="13992">MNAELLATAASILWIHGCTVQQWAVSQCCLRMARTNFISTSRLNRRFPSSASSTSPSPIHQWISSRFLIWAPSGKAARETRQLLSGSSMPVTARRRCAISSPSRMARIRSVAFVGEGSSPPPADSSSVL</sequence>
<reference evidence="2" key="1">
    <citation type="submission" date="2014-09" db="EMBL/GenBank/DDBJ databases">
        <authorList>
            <person name="Magalhaes I.L.F."/>
            <person name="Oliveira U."/>
            <person name="Santos F.R."/>
            <person name="Vidigal T.H.D.A."/>
            <person name="Brescovit A.D."/>
            <person name="Santos A.J."/>
        </authorList>
    </citation>
    <scope>NUCLEOTIDE SEQUENCE</scope>
    <source>
        <tissue evidence="2">Shoot tissue taken approximately 20 cm above the soil surface</tissue>
    </source>
</reference>
<evidence type="ECO:0000313" key="2">
    <source>
        <dbReference type="EMBL" id="JAD70832.1"/>
    </source>
</evidence>
<dbReference type="EMBL" id="GBRH01227063">
    <property type="protein sequence ID" value="JAD70832.1"/>
    <property type="molecule type" value="Transcribed_RNA"/>
</dbReference>
<evidence type="ECO:0000256" key="1">
    <source>
        <dbReference type="SAM" id="SignalP"/>
    </source>
</evidence>
<organism evidence="2">
    <name type="scientific">Arundo donax</name>
    <name type="common">Giant reed</name>
    <name type="synonym">Donax arundinaceus</name>
    <dbReference type="NCBI Taxonomy" id="35708"/>
    <lineage>
        <taxon>Eukaryota</taxon>
        <taxon>Viridiplantae</taxon>
        <taxon>Streptophyta</taxon>
        <taxon>Embryophyta</taxon>
        <taxon>Tracheophyta</taxon>
        <taxon>Spermatophyta</taxon>
        <taxon>Magnoliopsida</taxon>
        <taxon>Liliopsida</taxon>
        <taxon>Poales</taxon>
        <taxon>Poaceae</taxon>
        <taxon>PACMAD clade</taxon>
        <taxon>Arundinoideae</taxon>
        <taxon>Arundineae</taxon>
        <taxon>Arundo</taxon>
    </lineage>
</organism>
<keyword evidence="1" id="KW-0732">Signal</keyword>
<proteinExistence type="predicted"/>